<organism evidence="1 2">
    <name type="scientific">Dictyobacter kobayashii</name>
    <dbReference type="NCBI Taxonomy" id="2014872"/>
    <lineage>
        <taxon>Bacteria</taxon>
        <taxon>Bacillati</taxon>
        <taxon>Chloroflexota</taxon>
        <taxon>Ktedonobacteria</taxon>
        <taxon>Ktedonobacterales</taxon>
        <taxon>Dictyobacteraceae</taxon>
        <taxon>Dictyobacter</taxon>
    </lineage>
</organism>
<accession>A0A402ANT9</accession>
<sequence length="63" mass="7122">MKKRVEKATNLDGEVLTHDHIAVMDTINHCRVTATVSCFNHILWHELALVGHNLSLLKCIFAL</sequence>
<dbReference type="EMBL" id="BIFS01000001">
    <property type="protein sequence ID" value="GCE20861.1"/>
    <property type="molecule type" value="Genomic_DNA"/>
</dbReference>
<comment type="caution">
    <text evidence="1">The sequence shown here is derived from an EMBL/GenBank/DDBJ whole genome shotgun (WGS) entry which is preliminary data.</text>
</comment>
<evidence type="ECO:0000313" key="1">
    <source>
        <dbReference type="EMBL" id="GCE20861.1"/>
    </source>
</evidence>
<name>A0A402ANT9_9CHLR</name>
<dbReference type="AlphaFoldDB" id="A0A402ANT9"/>
<proteinExistence type="predicted"/>
<dbReference type="Proteomes" id="UP000287188">
    <property type="component" value="Unassembled WGS sequence"/>
</dbReference>
<protein>
    <submittedName>
        <fullName evidence="1">Uncharacterized protein</fullName>
    </submittedName>
</protein>
<reference evidence="2" key="1">
    <citation type="submission" date="2018-12" db="EMBL/GenBank/DDBJ databases">
        <title>Tengunoibacter tsumagoiensis gen. nov., sp. nov., Dictyobacter kobayashii sp. nov., D. alpinus sp. nov., and D. joshuensis sp. nov. and description of Dictyobacteraceae fam. nov. within the order Ktedonobacterales isolated from Tengu-no-mugimeshi.</title>
        <authorList>
            <person name="Wang C.M."/>
            <person name="Zheng Y."/>
            <person name="Sakai Y."/>
            <person name="Toyoda A."/>
            <person name="Minakuchi Y."/>
            <person name="Abe K."/>
            <person name="Yokota A."/>
            <person name="Yabe S."/>
        </authorList>
    </citation>
    <scope>NUCLEOTIDE SEQUENCE [LARGE SCALE GENOMIC DNA]</scope>
    <source>
        <strain evidence="2">Uno11</strain>
    </source>
</reference>
<gene>
    <name evidence="1" type="ORF">KDK_46610</name>
</gene>
<keyword evidence="2" id="KW-1185">Reference proteome</keyword>
<dbReference type="RefSeq" id="WP_136625260.1">
    <property type="nucleotide sequence ID" value="NZ_BIFS01000001.1"/>
</dbReference>
<evidence type="ECO:0000313" key="2">
    <source>
        <dbReference type="Proteomes" id="UP000287188"/>
    </source>
</evidence>